<accession>A0A8C4R3S3</accession>
<dbReference type="GeneTree" id="ENSGT00920000149095"/>
<dbReference type="Pfam" id="PF15663">
    <property type="entry name" value="zf-CCCH_3"/>
    <property type="match status" value="1"/>
</dbReference>
<keyword evidence="9" id="KW-1185">Reference proteome</keyword>
<evidence type="ECO:0000256" key="4">
    <source>
        <dbReference type="ARBA" id="ARBA00022833"/>
    </source>
</evidence>
<reference evidence="8" key="1">
    <citation type="submission" date="2025-05" db="UniProtKB">
        <authorList>
            <consortium name="Ensembl"/>
        </authorList>
    </citation>
    <scope>IDENTIFICATION</scope>
</reference>
<feature type="compositionally biased region" description="Polar residues" evidence="6">
    <location>
        <begin position="470"/>
        <end position="483"/>
    </location>
</feature>
<evidence type="ECO:0000313" key="9">
    <source>
        <dbReference type="Proteomes" id="UP000694388"/>
    </source>
</evidence>
<dbReference type="FunFam" id="4.10.1000.10:FF:000024">
    <property type="entry name" value="Zinc finger CCCH domain-containing protein 11A"/>
    <property type="match status" value="1"/>
</dbReference>
<dbReference type="AlphaFoldDB" id="A0A8C4R3S3"/>
<dbReference type="Gene3D" id="4.10.1000.10">
    <property type="entry name" value="Zinc finger, CCCH-type"/>
    <property type="match status" value="1"/>
</dbReference>
<dbReference type="GO" id="GO:0016973">
    <property type="term" value="P:poly(A)+ mRNA export from nucleus"/>
    <property type="evidence" value="ECO:0007669"/>
    <property type="project" value="TreeGrafter"/>
</dbReference>
<dbReference type="GO" id="GO:0008270">
    <property type="term" value="F:zinc ion binding"/>
    <property type="evidence" value="ECO:0007669"/>
    <property type="project" value="UniProtKB-KW"/>
</dbReference>
<evidence type="ECO:0000259" key="7">
    <source>
        <dbReference type="PROSITE" id="PS50103"/>
    </source>
</evidence>
<feature type="region of interest" description="Disordered" evidence="6">
    <location>
        <begin position="464"/>
        <end position="544"/>
    </location>
</feature>
<evidence type="ECO:0000256" key="5">
    <source>
        <dbReference type="PROSITE-ProRule" id="PRU00723"/>
    </source>
</evidence>
<feature type="region of interest" description="Disordered" evidence="6">
    <location>
        <begin position="593"/>
        <end position="635"/>
    </location>
</feature>
<evidence type="ECO:0000256" key="2">
    <source>
        <dbReference type="ARBA" id="ARBA00022737"/>
    </source>
</evidence>
<dbReference type="OMA" id="NVRPSVM"/>
<keyword evidence="3 5" id="KW-0863">Zinc-finger</keyword>
<feature type="region of interest" description="Disordered" evidence="6">
    <location>
        <begin position="664"/>
        <end position="721"/>
    </location>
</feature>
<proteinExistence type="predicted"/>
<feature type="zinc finger region" description="C3H1-type" evidence="5">
    <location>
        <begin position="2"/>
        <end position="29"/>
    </location>
</feature>
<keyword evidence="1 5" id="KW-0479">Metal-binding</keyword>
<dbReference type="Ensembl" id="ENSEBUT00000025478.1">
    <property type="protein sequence ID" value="ENSEBUP00000024902.1"/>
    <property type="gene ID" value="ENSEBUG00000015362.1"/>
</dbReference>
<dbReference type="InterPro" id="IPR000571">
    <property type="entry name" value="Znf_CCCH"/>
</dbReference>
<dbReference type="Ensembl" id="ENSEBUT00000025442.1">
    <property type="protein sequence ID" value="ENSEBUP00000024866.1"/>
    <property type="gene ID" value="ENSEBUG00000015362.1"/>
</dbReference>
<dbReference type="PANTHER" id="PTHR15725">
    <property type="entry name" value="ZN-FINGER, C-X8-C-X5-C-X3-H TYPE-CONTAINING"/>
    <property type="match status" value="1"/>
</dbReference>
<dbReference type="Proteomes" id="UP000694388">
    <property type="component" value="Unplaced"/>
</dbReference>
<feature type="domain" description="C3H1-type" evidence="7">
    <location>
        <begin position="2"/>
        <end position="29"/>
    </location>
</feature>
<evidence type="ECO:0000256" key="1">
    <source>
        <dbReference type="ARBA" id="ARBA00022723"/>
    </source>
</evidence>
<evidence type="ECO:0000256" key="3">
    <source>
        <dbReference type="ARBA" id="ARBA00022771"/>
    </source>
</evidence>
<dbReference type="InterPro" id="IPR041686">
    <property type="entry name" value="Znf-CCCH_3"/>
</dbReference>
<evidence type="ECO:0000256" key="6">
    <source>
        <dbReference type="SAM" id="MobiDB-lite"/>
    </source>
</evidence>
<protein>
    <submittedName>
        <fullName evidence="8">Zinc finger CCCH-type containing 11A</fullName>
    </submittedName>
</protein>
<organism evidence="8 9">
    <name type="scientific">Eptatretus burgeri</name>
    <name type="common">Inshore hagfish</name>
    <dbReference type="NCBI Taxonomy" id="7764"/>
    <lineage>
        <taxon>Eukaryota</taxon>
        <taxon>Metazoa</taxon>
        <taxon>Chordata</taxon>
        <taxon>Craniata</taxon>
        <taxon>Vertebrata</taxon>
        <taxon>Cyclostomata</taxon>
        <taxon>Myxini</taxon>
        <taxon>Myxiniformes</taxon>
        <taxon>Myxinidae</taxon>
        <taxon>Eptatretinae</taxon>
        <taxon>Eptatretus</taxon>
    </lineage>
</organism>
<name>A0A8C4R3S3_EPTBU</name>
<sequence>MAQQQNDCYFYFYSTCAKGDRCQFRHCEAALGSETVCKLWQEGCCFRRVCAFRHMEMDKRRSEIPCFWENQPSGCQKINCAFNHVKARIIDGVFLQPSRESVLMLDDTVGSVMMGAPKGPVPSQPATLPAANQVEVSVTPQNRTVIKLENTENVPSPTHPPVVINAADDDDEDDDDASSEETEAAKIMSELGTQKGRNFASASRKVTSTCASVSTGFEVKTLEHIRREKALRNQQGRFDGTSGRVQDDDIESDLMAVAAGVEAAVAKARQHRQGVSSRAQVNQSKMHWEKPLGMYPFPGMTRNLALQVLPTEPEINYHSINSSSELACTNNAHERKPSTFHVKTFSEVLRDKMRRRGMEELDEAQIGCSDHANIPATGSHHRSSRLLLSKTIAREDKVPFAKVNVKTLEQIRLEKTQLHTEKKGVDEDLEVTTKTEDRVSFHHLEKRPRLIRLSRTVLPDSVKHEVVKPSTASSSGEADAQTSTKDKPLEGKLQVKSFEEIIKEKRQRQKMQNEQSAQEPNVDSPPAQVQPQAKSEKPQVNVRPSVVRPALPAGLLGMLRKRKAPVIQPSAVAAVKPFPFDTSEQWSTELKIKQEAQTQEDERLRNTRQEDYQIDEMPQPSVCDEQTRIPPTEPLRSKIEMVAEETRPLEAVCNSLQADLMEPDSEAKCSYNGAENTPTSGPARAKKPVRRASTVSSRKKSKDDPGVGLQRGDSEGPVDELEEFIMEFSEDGVGAELQLQPNQDDDDMLLLEIDEMINS</sequence>
<feature type="compositionally biased region" description="Basic and acidic residues" evidence="6">
    <location>
        <begin position="593"/>
        <end position="611"/>
    </location>
</feature>
<evidence type="ECO:0000313" key="8">
    <source>
        <dbReference type="Ensembl" id="ENSEBUP00000024866.1"/>
    </source>
</evidence>
<dbReference type="PANTHER" id="PTHR15725:SF14">
    <property type="entry name" value="ZINC FINGER CCCH DOMAIN-CONTAINING PROTEIN 11A"/>
    <property type="match status" value="1"/>
</dbReference>
<feature type="compositionally biased region" description="Polar residues" evidence="6">
    <location>
        <begin position="510"/>
        <end position="533"/>
    </location>
</feature>
<keyword evidence="4 5" id="KW-0862">Zinc</keyword>
<keyword evidence="2" id="KW-0677">Repeat</keyword>
<dbReference type="SMART" id="SM00356">
    <property type="entry name" value="ZnF_C3H1"/>
    <property type="match status" value="3"/>
</dbReference>
<dbReference type="PROSITE" id="PS50103">
    <property type="entry name" value="ZF_C3H1"/>
    <property type="match status" value="1"/>
</dbReference>